<reference evidence="13" key="1">
    <citation type="submission" date="2025-08" db="UniProtKB">
        <authorList>
            <consortium name="RefSeq"/>
        </authorList>
    </citation>
    <scope>IDENTIFICATION</scope>
</reference>
<dbReference type="PANTHER" id="PTHR10655">
    <property type="entry name" value="LYSOPHOSPHOLIPASE-RELATED"/>
    <property type="match status" value="1"/>
</dbReference>
<evidence type="ECO:0000256" key="9">
    <source>
        <dbReference type="ARBA" id="ARBA00047337"/>
    </source>
</evidence>
<dbReference type="Pfam" id="PF02230">
    <property type="entry name" value="Abhydrolase_2"/>
    <property type="match status" value="1"/>
</dbReference>
<dbReference type="PANTHER" id="PTHR10655:SF68">
    <property type="entry name" value="PALMITOYL-PROTEIN HYDROLASE"/>
    <property type="match status" value="1"/>
</dbReference>
<evidence type="ECO:0000259" key="11">
    <source>
        <dbReference type="Pfam" id="PF02230"/>
    </source>
</evidence>
<comment type="catalytic activity">
    <reaction evidence="9">
        <text>S-hexadecanoyl-L-cysteinyl-[protein] + H2O = L-cysteinyl-[protein] + hexadecanoate + H(+)</text>
        <dbReference type="Rhea" id="RHEA:19233"/>
        <dbReference type="Rhea" id="RHEA-COMP:10131"/>
        <dbReference type="Rhea" id="RHEA-COMP:11032"/>
        <dbReference type="ChEBI" id="CHEBI:7896"/>
        <dbReference type="ChEBI" id="CHEBI:15377"/>
        <dbReference type="ChEBI" id="CHEBI:15378"/>
        <dbReference type="ChEBI" id="CHEBI:29950"/>
        <dbReference type="ChEBI" id="CHEBI:74151"/>
        <dbReference type="EC" id="3.1.2.22"/>
    </reaction>
</comment>
<sequence length="225" mass="24293">MGTRSSKMAAPVIVPATEQHTATVIFLHGLGDTGHGWSGELQRIRKPHIKYICPTAPSIPVALNMGMRMPAWFNLYSLDAEGPQDEAGIKAASETIQKIIRDEESAGIPSERIIVGGFSMGGALALFCSLTHKSKLAGIIGLSTWLPLADQIPANISANGQVPIFMGHGDADDIVPRRWGQMTATALQKFNPNVKFSVYAGMGHSSCKEEMDEVESFIQNHLPKQ</sequence>
<evidence type="ECO:0000256" key="5">
    <source>
        <dbReference type="ARBA" id="ARBA00022801"/>
    </source>
</evidence>
<evidence type="ECO:0000313" key="13">
    <source>
        <dbReference type="RefSeq" id="XP_003745788.1"/>
    </source>
</evidence>
<accession>A0AAJ6QVW3</accession>
<dbReference type="CTD" id="59176"/>
<dbReference type="FunFam" id="3.40.50.1820:FF:000010">
    <property type="entry name" value="Acyl-protein thioesterase 2"/>
    <property type="match status" value="1"/>
</dbReference>
<gene>
    <name evidence="13" type="primary">LOC100899928</name>
</gene>
<dbReference type="GO" id="GO:0008474">
    <property type="term" value="F:palmitoyl-(protein) hydrolase activity"/>
    <property type="evidence" value="ECO:0007669"/>
    <property type="project" value="UniProtKB-EC"/>
</dbReference>
<comment type="subcellular location">
    <subcellularLocation>
        <location evidence="1">Cytoplasm</location>
    </subcellularLocation>
</comment>
<evidence type="ECO:0000313" key="12">
    <source>
        <dbReference type="Proteomes" id="UP000694867"/>
    </source>
</evidence>
<keyword evidence="12" id="KW-1185">Reference proteome</keyword>
<evidence type="ECO:0000256" key="6">
    <source>
        <dbReference type="ARBA" id="ARBA00022832"/>
    </source>
</evidence>
<dbReference type="InterPro" id="IPR050565">
    <property type="entry name" value="LYPA1-2/EST-like"/>
</dbReference>
<evidence type="ECO:0000256" key="4">
    <source>
        <dbReference type="ARBA" id="ARBA00022490"/>
    </source>
</evidence>
<evidence type="ECO:0000256" key="1">
    <source>
        <dbReference type="ARBA" id="ARBA00004496"/>
    </source>
</evidence>
<dbReference type="SUPFAM" id="SSF53474">
    <property type="entry name" value="alpha/beta-Hydrolases"/>
    <property type="match status" value="1"/>
</dbReference>
<feature type="domain" description="Phospholipase/carboxylesterase/thioesterase" evidence="11">
    <location>
        <begin position="10"/>
        <end position="221"/>
    </location>
</feature>
<proteinExistence type="inferred from homology"/>
<dbReference type="GO" id="GO:0052689">
    <property type="term" value="F:carboxylic ester hydrolase activity"/>
    <property type="evidence" value="ECO:0007669"/>
    <property type="project" value="TreeGrafter"/>
</dbReference>
<dbReference type="GeneID" id="100899928"/>
<evidence type="ECO:0000256" key="10">
    <source>
        <dbReference type="ARBA" id="ARBA00048656"/>
    </source>
</evidence>
<keyword evidence="4" id="KW-0963">Cytoplasm</keyword>
<evidence type="ECO:0000256" key="2">
    <source>
        <dbReference type="ARBA" id="ARBA00006499"/>
    </source>
</evidence>
<dbReference type="GO" id="GO:0006631">
    <property type="term" value="P:fatty acid metabolic process"/>
    <property type="evidence" value="ECO:0007669"/>
    <property type="project" value="UniProtKB-KW"/>
</dbReference>
<dbReference type="Gene3D" id="3.40.50.1820">
    <property type="entry name" value="alpha/beta hydrolase"/>
    <property type="match status" value="1"/>
</dbReference>
<dbReference type="AlphaFoldDB" id="A0AAJ6QVW3"/>
<dbReference type="InterPro" id="IPR003140">
    <property type="entry name" value="PLipase/COase/thioEstase"/>
</dbReference>
<dbReference type="GO" id="GO:0005737">
    <property type="term" value="C:cytoplasm"/>
    <property type="evidence" value="ECO:0007669"/>
    <property type="project" value="UniProtKB-SubCell"/>
</dbReference>
<comment type="similarity">
    <text evidence="2">Belongs to the AB hydrolase superfamily. AB hydrolase 2 family.</text>
</comment>
<keyword evidence="7" id="KW-0443">Lipid metabolism</keyword>
<dbReference type="InterPro" id="IPR029058">
    <property type="entry name" value="AB_hydrolase_fold"/>
</dbReference>
<keyword evidence="5" id="KW-0378">Hydrolase</keyword>
<dbReference type="RefSeq" id="XP_003745788.1">
    <property type="nucleotide sequence ID" value="XM_003745740.2"/>
</dbReference>
<comment type="catalytic activity">
    <reaction evidence="10">
        <text>1-hexadecanoyl-sn-glycero-3-phosphocholine + H2O = sn-glycerol 3-phosphocholine + hexadecanoate + H(+)</text>
        <dbReference type="Rhea" id="RHEA:40435"/>
        <dbReference type="ChEBI" id="CHEBI:7896"/>
        <dbReference type="ChEBI" id="CHEBI:15377"/>
        <dbReference type="ChEBI" id="CHEBI:15378"/>
        <dbReference type="ChEBI" id="CHEBI:16870"/>
        <dbReference type="ChEBI" id="CHEBI:72998"/>
    </reaction>
    <physiologicalReaction direction="left-to-right" evidence="10">
        <dbReference type="Rhea" id="RHEA:40436"/>
    </physiologicalReaction>
</comment>
<evidence type="ECO:0000256" key="3">
    <source>
        <dbReference type="ARBA" id="ARBA00012423"/>
    </source>
</evidence>
<evidence type="ECO:0000256" key="8">
    <source>
        <dbReference type="ARBA" id="ARBA00031195"/>
    </source>
</evidence>
<evidence type="ECO:0000256" key="7">
    <source>
        <dbReference type="ARBA" id="ARBA00023098"/>
    </source>
</evidence>
<dbReference type="Proteomes" id="UP000694867">
    <property type="component" value="Unplaced"/>
</dbReference>
<organism evidence="12 13">
    <name type="scientific">Galendromus occidentalis</name>
    <name type="common">western predatory mite</name>
    <dbReference type="NCBI Taxonomy" id="34638"/>
    <lineage>
        <taxon>Eukaryota</taxon>
        <taxon>Metazoa</taxon>
        <taxon>Ecdysozoa</taxon>
        <taxon>Arthropoda</taxon>
        <taxon>Chelicerata</taxon>
        <taxon>Arachnida</taxon>
        <taxon>Acari</taxon>
        <taxon>Parasitiformes</taxon>
        <taxon>Mesostigmata</taxon>
        <taxon>Gamasina</taxon>
        <taxon>Phytoseioidea</taxon>
        <taxon>Phytoseiidae</taxon>
        <taxon>Typhlodrominae</taxon>
        <taxon>Galendromus</taxon>
    </lineage>
</organism>
<keyword evidence="6" id="KW-0276">Fatty acid metabolism</keyword>
<name>A0AAJ6QVW3_9ACAR</name>
<dbReference type="EC" id="3.1.2.22" evidence="3"/>
<dbReference type="KEGG" id="goe:100899928"/>
<protein>
    <recommendedName>
        <fullName evidence="3">palmitoyl-protein hydrolase</fullName>
        <ecNumber evidence="3">3.1.2.22</ecNumber>
    </recommendedName>
    <alternativeName>
        <fullName evidence="8">Palmitoyl-protein hydrolase</fullName>
    </alternativeName>
</protein>